<dbReference type="SUPFAM" id="SSF52374">
    <property type="entry name" value="Nucleotidylyl transferase"/>
    <property type="match status" value="1"/>
</dbReference>
<proteinExistence type="predicted"/>
<organism evidence="4 5">
    <name type="scientific">Parablautia muri</name>
    <dbReference type="NCBI Taxonomy" id="2320879"/>
    <lineage>
        <taxon>Bacteria</taxon>
        <taxon>Bacillati</taxon>
        <taxon>Bacillota</taxon>
        <taxon>Clostridia</taxon>
        <taxon>Lachnospirales</taxon>
        <taxon>Lachnospiraceae</taxon>
        <taxon>Parablautia</taxon>
    </lineage>
</organism>
<accession>A0A9X5BE03</accession>
<evidence type="ECO:0000259" key="3">
    <source>
        <dbReference type="Pfam" id="PF01467"/>
    </source>
</evidence>
<sequence>MKNKILGHEELRSICNCLKKEGKKIAATSGCFDLLHAGHVIYLEEARQKADVLVLLLNSDASVRELKGMERPIVPQKERAIVAAGLKCVDYVCLFDELTPCERIAEFQPDIWVKGGDYAGKYIPEIDVLTPYGGRVEYVEFVDGCSSTDMIEKIKGML</sequence>
<keyword evidence="5" id="KW-1185">Reference proteome</keyword>
<dbReference type="InterPro" id="IPR050385">
    <property type="entry name" value="Archaeal_FAD_synthase"/>
</dbReference>
<dbReference type="OrthoDB" id="9802794at2"/>
<dbReference type="Pfam" id="PF01467">
    <property type="entry name" value="CTP_transf_like"/>
    <property type="match status" value="1"/>
</dbReference>
<gene>
    <name evidence="4" type="ORF">D5281_05520</name>
</gene>
<evidence type="ECO:0000256" key="2">
    <source>
        <dbReference type="ARBA" id="ARBA00022695"/>
    </source>
</evidence>
<dbReference type="PANTHER" id="PTHR43793:SF2">
    <property type="entry name" value="BIFUNCTIONAL PROTEIN HLDE"/>
    <property type="match status" value="1"/>
</dbReference>
<dbReference type="InterPro" id="IPR004821">
    <property type="entry name" value="Cyt_trans-like"/>
</dbReference>
<name>A0A9X5BE03_9FIRM</name>
<keyword evidence="1" id="KW-0808">Transferase</keyword>
<evidence type="ECO:0000313" key="5">
    <source>
        <dbReference type="Proteomes" id="UP001154420"/>
    </source>
</evidence>
<dbReference type="NCBIfam" id="TIGR00125">
    <property type="entry name" value="cyt_tran_rel"/>
    <property type="match status" value="1"/>
</dbReference>
<evidence type="ECO:0000313" key="4">
    <source>
        <dbReference type="EMBL" id="NBJ92061.1"/>
    </source>
</evidence>
<dbReference type="GO" id="GO:0016779">
    <property type="term" value="F:nucleotidyltransferase activity"/>
    <property type="evidence" value="ECO:0007669"/>
    <property type="project" value="UniProtKB-KW"/>
</dbReference>
<dbReference type="EMBL" id="QZDT01000005">
    <property type="protein sequence ID" value="NBJ92061.1"/>
    <property type="molecule type" value="Genomic_DNA"/>
</dbReference>
<feature type="domain" description="Cytidyltransferase-like" evidence="3">
    <location>
        <begin position="28"/>
        <end position="122"/>
    </location>
</feature>
<comment type="caution">
    <text evidence="4">The sequence shown here is derived from an EMBL/GenBank/DDBJ whole genome shotgun (WGS) entry which is preliminary data.</text>
</comment>
<dbReference type="RefSeq" id="WP_160559127.1">
    <property type="nucleotide sequence ID" value="NZ_QZDT01000005.1"/>
</dbReference>
<dbReference type="Gene3D" id="3.40.50.620">
    <property type="entry name" value="HUPs"/>
    <property type="match status" value="1"/>
</dbReference>
<keyword evidence="2 4" id="KW-0548">Nucleotidyltransferase</keyword>
<dbReference type="InterPro" id="IPR014729">
    <property type="entry name" value="Rossmann-like_a/b/a_fold"/>
</dbReference>
<evidence type="ECO:0000256" key="1">
    <source>
        <dbReference type="ARBA" id="ARBA00022679"/>
    </source>
</evidence>
<dbReference type="PANTHER" id="PTHR43793">
    <property type="entry name" value="FAD SYNTHASE"/>
    <property type="match status" value="1"/>
</dbReference>
<dbReference type="AlphaFoldDB" id="A0A9X5BE03"/>
<protein>
    <submittedName>
        <fullName evidence="4">D-glycero-beta-D-manno-heptose 1-phosphate adenylyltransferase</fullName>
    </submittedName>
</protein>
<dbReference type="Proteomes" id="UP001154420">
    <property type="component" value="Unassembled WGS sequence"/>
</dbReference>
<reference evidence="4" key="1">
    <citation type="submission" date="2018-09" db="EMBL/GenBank/DDBJ databases">
        <title>Murine metabolic-syndrome-specific gut microbial biobank.</title>
        <authorList>
            <person name="Liu C."/>
        </authorList>
    </citation>
    <scope>NUCLEOTIDE SEQUENCE</scope>
    <source>
        <strain evidence="4">D42-62</strain>
    </source>
</reference>